<protein>
    <submittedName>
        <fullName evidence="2">Uncharacterized protein</fullName>
    </submittedName>
</protein>
<name>A0ABD5P933_9EURY</name>
<proteinExistence type="predicted"/>
<evidence type="ECO:0000313" key="3">
    <source>
        <dbReference type="Proteomes" id="UP001595921"/>
    </source>
</evidence>
<dbReference type="AlphaFoldDB" id="A0ABD5P933"/>
<dbReference type="Proteomes" id="UP001595921">
    <property type="component" value="Unassembled WGS sequence"/>
</dbReference>
<feature type="transmembrane region" description="Helical" evidence="1">
    <location>
        <begin position="445"/>
        <end position="464"/>
    </location>
</feature>
<reference evidence="2 3" key="1">
    <citation type="journal article" date="2019" name="Int. J. Syst. Evol. Microbiol.">
        <title>The Global Catalogue of Microorganisms (GCM) 10K type strain sequencing project: providing services to taxonomists for standard genome sequencing and annotation.</title>
        <authorList>
            <consortium name="The Broad Institute Genomics Platform"/>
            <consortium name="The Broad Institute Genome Sequencing Center for Infectious Disease"/>
            <person name="Wu L."/>
            <person name="Ma J."/>
        </authorList>
    </citation>
    <scope>NUCLEOTIDE SEQUENCE [LARGE SCALE GENOMIC DNA]</scope>
    <source>
        <strain evidence="2 3">CGMCC 1.12553</strain>
    </source>
</reference>
<evidence type="ECO:0000256" key="1">
    <source>
        <dbReference type="SAM" id="Phobius"/>
    </source>
</evidence>
<feature type="transmembrane region" description="Helical" evidence="1">
    <location>
        <begin position="263"/>
        <end position="287"/>
    </location>
</feature>
<dbReference type="RefSeq" id="WP_267622463.1">
    <property type="nucleotide sequence ID" value="NZ_JAODIW010000006.1"/>
</dbReference>
<feature type="transmembrane region" description="Helical" evidence="1">
    <location>
        <begin position="115"/>
        <end position="135"/>
    </location>
</feature>
<feature type="transmembrane region" description="Helical" evidence="1">
    <location>
        <begin position="147"/>
        <end position="164"/>
    </location>
</feature>
<evidence type="ECO:0000313" key="2">
    <source>
        <dbReference type="EMBL" id="MFC4357235.1"/>
    </source>
</evidence>
<feature type="transmembrane region" description="Helical" evidence="1">
    <location>
        <begin position="470"/>
        <end position="487"/>
    </location>
</feature>
<keyword evidence="3" id="KW-1185">Reference proteome</keyword>
<feature type="transmembrane region" description="Helical" evidence="1">
    <location>
        <begin position="532"/>
        <end position="551"/>
    </location>
</feature>
<organism evidence="2 3">
    <name type="scientific">Halobium salinum</name>
    <dbReference type="NCBI Taxonomy" id="1364940"/>
    <lineage>
        <taxon>Archaea</taxon>
        <taxon>Methanobacteriati</taxon>
        <taxon>Methanobacteriota</taxon>
        <taxon>Stenosarchaea group</taxon>
        <taxon>Halobacteria</taxon>
        <taxon>Halobacteriales</taxon>
        <taxon>Haloferacaceae</taxon>
        <taxon>Halobium</taxon>
    </lineage>
</organism>
<feature type="transmembrane region" description="Helical" evidence="1">
    <location>
        <begin position="92"/>
        <end position="109"/>
    </location>
</feature>
<feature type="transmembrane region" description="Helical" evidence="1">
    <location>
        <begin position="299"/>
        <end position="321"/>
    </location>
</feature>
<feature type="transmembrane region" description="Helical" evidence="1">
    <location>
        <begin position="27"/>
        <end position="46"/>
    </location>
</feature>
<feature type="transmembrane region" description="Helical" evidence="1">
    <location>
        <begin position="563"/>
        <end position="586"/>
    </location>
</feature>
<gene>
    <name evidence="2" type="ORF">ACFO0N_04640</name>
</gene>
<feature type="transmembrane region" description="Helical" evidence="1">
    <location>
        <begin position="170"/>
        <end position="192"/>
    </location>
</feature>
<keyword evidence="1" id="KW-0812">Transmembrane</keyword>
<accession>A0ABD5P933</accession>
<comment type="caution">
    <text evidence="2">The sequence shown here is derived from an EMBL/GenBank/DDBJ whole genome shotgun (WGS) entry which is preliminary data.</text>
</comment>
<dbReference type="EMBL" id="JBHSDS010000003">
    <property type="protein sequence ID" value="MFC4357235.1"/>
    <property type="molecule type" value="Genomic_DNA"/>
</dbReference>
<keyword evidence="1" id="KW-1133">Transmembrane helix</keyword>
<feature type="transmembrane region" description="Helical" evidence="1">
    <location>
        <begin position="204"/>
        <end position="221"/>
    </location>
</feature>
<feature type="transmembrane region" description="Helical" evidence="1">
    <location>
        <begin position="499"/>
        <end position="520"/>
    </location>
</feature>
<keyword evidence="1" id="KW-0472">Membrane</keyword>
<sequence>MTEVEQESDGRLAGLRRSLFGDGLGEALFAGLLFVFGVYWAVGVFITDTYTVANTLVGVADGHLYVDRIEYGPESAVTPGMNVVDGRLYGRNYGTVFAALPVLYVLRAVGAVADLRLVLVGLWAATALWTGVAAGRALGRRRLGDRVGAAVALLAFGVNLPFAADFDPSTLALVSLQMATMVAAALVGVLLYRLLTRTYDRRTGFAAGVAGALCTPVGFWASIPKRHAFVAALVLATLYCFHRSREGMDEGGAPDARFRAGAYAVVALTTTVHAAIALLLCCSLLVADVGTHREVDRRTVVTVGGAFLLALGPFLVLNTAISGNPIRPPRMLPRFDGELATGGGAVVGDSGSHVSLATLLLGQLESIVRRLVGYLVRSLGVFVDPGRLYEIFVRGGYNAELAAEDGGEAVRLSVLESMPLLAGLAAVPSLLGEWRRGRTLRFTPTDLLAGTYTLLLCLLYLQALPLHAMVTVRYLASVMPLAVYALARLSVVRRCLDHGWTLGLSYLGTVLVGGQLFVLTSVASGMSVGESVQLHALVNLVGAGVLAMWVLSARMRGDDWTRVGAVGLGVCGGLTTAFVLVSRVLYFPFGELAIPVVQAFSSLL</sequence>